<dbReference type="Proteomes" id="UP001519887">
    <property type="component" value="Unassembled WGS sequence"/>
</dbReference>
<dbReference type="InterPro" id="IPR036102">
    <property type="entry name" value="OsmC/Ohrsf"/>
</dbReference>
<dbReference type="Gene3D" id="3.30.300.20">
    <property type="match status" value="1"/>
</dbReference>
<organism evidence="2 3">
    <name type="scientific">Paenibacillus sepulcri</name>
    <dbReference type="NCBI Taxonomy" id="359917"/>
    <lineage>
        <taxon>Bacteria</taxon>
        <taxon>Bacillati</taxon>
        <taxon>Bacillota</taxon>
        <taxon>Bacilli</taxon>
        <taxon>Bacillales</taxon>
        <taxon>Paenibacillaceae</taxon>
        <taxon>Paenibacillus</taxon>
    </lineage>
</organism>
<name>A0ABS7C7V6_9BACL</name>
<dbReference type="NCBIfam" id="TIGR03561">
    <property type="entry name" value="organ_hyd_perox"/>
    <property type="match status" value="1"/>
</dbReference>
<dbReference type="SUPFAM" id="SSF82784">
    <property type="entry name" value="OsmC-like"/>
    <property type="match status" value="1"/>
</dbReference>
<evidence type="ECO:0000313" key="2">
    <source>
        <dbReference type="EMBL" id="MBW7456993.1"/>
    </source>
</evidence>
<comment type="caution">
    <text evidence="2">The sequence shown here is derived from an EMBL/GenBank/DDBJ whole genome shotgun (WGS) entry which is preliminary data.</text>
</comment>
<dbReference type="Gene3D" id="2.20.25.10">
    <property type="match status" value="1"/>
</dbReference>
<keyword evidence="3" id="KW-1185">Reference proteome</keyword>
<dbReference type="PANTHER" id="PTHR33797:SF2">
    <property type="entry name" value="ORGANIC HYDROPEROXIDE RESISTANCE PROTEIN-LIKE"/>
    <property type="match status" value="1"/>
</dbReference>
<dbReference type="InterPro" id="IPR003718">
    <property type="entry name" value="OsmC/Ohr_fam"/>
</dbReference>
<dbReference type="InterPro" id="IPR015946">
    <property type="entry name" value="KH_dom-like_a/b"/>
</dbReference>
<comment type="similarity">
    <text evidence="1">Belongs to the OsmC/Ohr family.</text>
</comment>
<dbReference type="PANTHER" id="PTHR33797">
    <property type="entry name" value="ORGANIC HYDROPEROXIDE RESISTANCE PROTEIN-LIKE"/>
    <property type="match status" value="1"/>
</dbReference>
<dbReference type="InterPro" id="IPR019953">
    <property type="entry name" value="OHR"/>
</dbReference>
<dbReference type="Pfam" id="PF02566">
    <property type="entry name" value="OsmC"/>
    <property type="match status" value="1"/>
</dbReference>
<evidence type="ECO:0000313" key="3">
    <source>
        <dbReference type="Proteomes" id="UP001519887"/>
    </source>
</evidence>
<protein>
    <submittedName>
        <fullName evidence="2">Ohr family peroxiredoxin</fullName>
    </submittedName>
</protein>
<evidence type="ECO:0000256" key="1">
    <source>
        <dbReference type="ARBA" id="ARBA00007378"/>
    </source>
</evidence>
<proteinExistence type="inferred from homology"/>
<sequence>MKELYSTSVKAIGGRDGRLESSDGMLILNVVHPKELGGPGGATNPEQLFAGGYAACFESALNVVCRERKIKLDSTEVTAHVTLGKDEADHFKLAVKLDIALAGVERDAARELIEAAHDVCPYSRATRGNIDVQLNVM</sequence>
<dbReference type="RefSeq" id="WP_210038907.1">
    <property type="nucleotide sequence ID" value="NZ_JBHLVU010000011.1"/>
</dbReference>
<dbReference type="EMBL" id="JAHZIK010000720">
    <property type="protein sequence ID" value="MBW7456993.1"/>
    <property type="molecule type" value="Genomic_DNA"/>
</dbReference>
<accession>A0ABS7C7V6</accession>
<reference evidence="2 3" key="1">
    <citation type="submission" date="2021-07" db="EMBL/GenBank/DDBJ databases">
        <title>Paenibacillus radiodurans sp. nov., isolated from the southeastern edge of Tengger Desert.</title>
        <authorList>
            <person name="Zhang G."/>
        </authorList>
    </citation>
    <scope>NUCLEOTIDE SEQUENCE [LARGE SCALE GENOMIC DNA]</scope>
    <source>
        <strain evidence="2 3">CCM 7311</strain>
    </source>
</reference>
<gene>
    <name evidence="2" type="ORF">K0U00_23440</name>
</gene>